<feature type="domain" description="Major facilitator superfamily (MFS) profile" evidence="7">
    <location>
        <begin position="25"/>
        <end position="436"/>
    </location>
</feature>
<dbReference type="Gene3D" id="1.20.1250.20">
    <property type="entry name" value="MFS general substrate transporter like domains"/>
    <property type="match status" value="1"/>
</dbReference>
<feature type="transmembrane region" description="Helical" evidence="6">
    <location>
        <begin position="25"/>
        <end position="47"/>
    </location>
</feature>
<dbReference type="CDD" id="cd17365">
    <property type="entry name" value="MFS_PcaK_like"/>
    <property type="match status" value="1"/>
</dbReference>
<keyword evidence="5 6" id="KW-0472">Membrane</keyword>
<dbReference type="Pfam" id="PF07690">
    <property type="entry name" value="MFS_1"/>
    <property type="match status" value="2"/>
</dbReference>
<keyword evidence="2" id="KW-0813">Transport</keyword>
<dbReference type="Proteomes" id="UP001357223">
    <property type="component" value="Chromosome"/>
</dbReference>
<sequence>MKEITTINANAVYDKSKFNRFHLSLFLWCSFIILFDGYDTTLFGALVPVLMDEWGMTPVETGSIGSYKLIGTIVGAIIFGILADKIGRKKSIIICVVLFSGFTPLSAFANGPEFFTVCQVIAGIGLGGVMPTIVALTSEFAPKKSRNAMVSGIFCFFAIGAILISFVGKYVVASIGWQPLYYLAAIPLLLLPIYAKTLPESLRILAKRGDDAEIRRILQKGVPEEKIPSHVQFEKPQEENQQKSSIGSLMKEKRGLSSMMFWIASLSSFLLMSSMNTWLTKLMIQAGYSLDSSLTFLAFLNGGSVVGIILFGRLIDKYGFKKTLIPLFLAGSISLLFVSVTKITLVAYVLVMIIGAASTGMQSLLLPIVAQYYPTEMRSTGTGIMMAFGRIGGVIAPILIGYLIAQNFAVTTNFQVISIAGFIGALSLVFIQEKYADYREAPVSEPAQEVEEREVVITH</sequence>
<comment type="subcellular location">
    <subcellularLocation>
        <location evidence="1">Cell membrane</location>
        <topology evidence="1">Multi-pass membrane protein</topology>
    </subcellularLocation>
</comment>
<protein>
    <submittedName>
        <fullName evidence="8">MFS transporter</fullName>
    </submittedName>
</protein>
<evidence type="ECO:0000256" key="5">
    <source>
        <dbReference type="ARBA" id="ARBA00023136"/>
    </source>
</evidence>
<keyword evidence="3 6" id="KW-0812">Transmembrane</keyword>
<evidence type="ECO:0000256" key="4">
    <source>
        <dbReference type="ARBA" id="ARBA00022989"/>
    </source>
</evidence>
<dbReference type="PANTHER" id="PTHR23508">
    <property type="entry name" value="CARBOXYLIC ACID TRANSPORTER PROTEIN HOMOLOG"/>
    <property type="match status" value="1"/>
</dbReference>
<organism evidence="8 9">
    <name type="scientific">Niallia oryzisoli</name>
    <dbReference type="NCBI Taxonomy" id="1737571"/>
    <lineage>
        <taxon>Bacteria</taxon>
        <taxon>Bacillati</taxon>
        <taxon>Bacillota</taxon>
        <taxon>Bacilli</taxon>
        <taxon>Bacillales</taxon>
        <taxon>Bacillaceae</taxon>
        <taxon>Niallia</taxon>
    </lineage>
</organism>
<feature type="transmembrane region" description="Helical" evidence="6">
    <location>
        <begin position="91"/>
        <end position="108"/>
    </location>
</feature>
<feature type="transmembrane region" description="Helical" evidence="6">
    <location>
        <begin position="148"/>
        <end position="168"/>
    </location>
</feature>
<feature type="transmembrane region" description="Helical" evidence="6">
    <location>
        <begin position="410"/>
        <end position="431"/>
    </location>
</feature>
<dbReference type="PANTHER" id="PTHR23508:SF10">
    <property type="entry name" value="CARBOXYLIC ACID TRANSPORTER PROTEIN HOMOLOG"/>
    <property type="match status" value="1"/>
</dbReference>
<evidence type="ECO:0000256" key="1">
    <source>
        <dbReference type="ARBA" id="ARBA00004651"/>
    </source>
</evidence>
<dbReference type="InterPro" id="IPR005829">
    <property type="entry name" value="Sugar_transporter_CS"/>
</dbReference>
<evidence type="ECO:0000256" key="2">
    <source>
        <dbReference type="ARBA" id="ARBA00022448"/>
    </source>
</evidence>
<dbReference type="InterPro" id="IPR020846">
    <property type="entry name" value="MFS_dom"/>
</dbReference>
<gene>
    <name evidence="8" type="ORF">R4Z09_29070</name>
</gene>
<feature type="transmembrane region" description="Helical" evidence="6">
    <location>
        <begin position="292"/>
        <end position="311"/>
    </location>
</feature>
<evidence type="ECO:0000313" key="8">
    <source>
        <dbReference type="EMBL" id="WVX81200.1"/>
    </source>
</evidence>
<reference evidence="8 9" key="1">
    <citation type="submission" date="2023-10" db="EMBL/GenBank/DDBJ databases">
        <title>Niallia locisalis sp.nov. isolated from a salt pond sample.</title>
        <authorList>
            <person name="Li X.-J."/>
            <person name="Dong L."/>
        </authorList>
    </citation>
    <scope>NUCLEOTIDE SEQUENCE [LARGE SCALE GENOMIC DNA]</scope>
    <source>
        <strain evidence="8 9">DSM 29761</strain>
    </source>
</reference>
<keyword evidence="4 6" id="KW-1133">Transmembrane helix</keyword>
<dbReference type="RefSeq" id="WP_338450130.1">
    <property type="nucleotide sequence ID" value="NZ_CP137640.1"/>
</dbReference>
<evidence type="ECO:0000256" key="6">
    <source>
        <dbReference type="SAM" id="Phobius"/>
    </source>
</evidence>
<feature type="transmembrane region" description="Helical" evidence="6">
    <location>
        <begin position="180"/>
        <end position="198"/>
    </location>
</feature>
<proteinExistence type="predicted"/>
<evidence type="ECO:0000259" key="7">
    <source>
        <dbReference type="PROSITE" id="PS50850"/>
    </source>
</evidence>
<feature type="transmembrane region" description="Helical" evidence="6">
    <location>
        <begin position="346"/>
        <end position="370"/>
    </location>
</feature>
<feature type="transmembrane region" description="Helical" evidence="6">
    <location>
        <begin position="259"/>
        <end position="280"/>
    </location>
</feature>
<feature type="transmembrane region" description="Helical" evidence="6">
    <location>
        <begin position="382"/>
        <end position="404"/>
    </location>
</feature>
<feature type="transmembrane region" description="Helical" evidence="6">
    <location>
        <begin position="323"/>
        <end position="340"/>
    </location>
</feature>
<accession>A0ABZ2CGY1</accession>
<dbReference type="PROSITE" id="PS50850">
    <property type="entry name" value="MFS"/>
    <property type="match status" value="1"/>
</dbReference>
<feature type="transmembrane region" description="Helical" evidence="6">
    <location>
        <begin position="114"/>
        <end position="136"/>
    </location>
</feature>
<keyword evidence="9" id="KW-1185">Reference proteome</keyword>
<name>A0ABZ2CGY1_9BACI</name>
<dbReference type="InterPro" id="IPR036259">
    <property type="entry name" value="MFS_trans_sf"/>
</dbReference>
<dbReference type="PROSITE" id="PS00217">
    <property type="entry name" value="SUGAR_TRANSPORT_2"/>
    <property type="match status" value="1"/>
</dbReference>
<feature type="transmembrane region" description="Helical" evidence="6">
    <location>
        <begin position="67"/>
        <end position="84"/>
    </location>
</feature>
<evidence type="ECO:0000256" key="3">
    <source>
        <dbReference type="ARBA" id="ARBA00022692"/>
    </source>
</evidence>
<evidence type="ECO:0000313" key="9">
    <source>
        <dbReference type="Proteomes" id="UP001357223"/>
    </source>
</evidence>
<dbReference type="EMBL" id="CP137640">
    <property type="protein sequence ID" value="WVX81200.1"/>
    <property type="molecule type" value="Genomic_DNA"/>
</dbReference>
<dbReference type="InterPro" id="IPR011701">
    <property type="entry name" value="MFS"/>
</dbReference>
<dbReference type="SUPFAM" id="SSF103473">
    <property type="entry name" value="MFS general substrate transporter"/>
    <property type="match status" value="1"/>
</dbReference>